<comment type="cofactor">
    <cofactor evidence="1 6 7">
        <name>pyridoxal 5'-phosphate</name>
        <dbReference type="ChEBI" id="CHEBI:597326"/>
    </cofactor>
</comment>
<evidence type="ECO:0000256" key="5">
    <source>
        <dbReference type="ARBA" id="ARBA00023239"/>
    </source>
</evidence>
<evidence type="ECO:0000256" key="4">
    <source>
        <dbReference type="ARBA" id="ARBA00022898"/>
    </source>
</evidence>
<comment type="caution">
    <text evidence="8">The sequence shown here is derived from an EMBL/GenBank/DDBJ whole genome shotgun (WGS) entry which is preliminary data.</text>
</comment>
<dbReference type="GO" id="GO:0006520">
    <property type="term" value="P:amino acid metabolic process"/>
    <property type="evidence" value="ECO:0007669"/>
    <property type="project" value="InterPro"/>
</dbReference>
<dbReference type="Pfam" id="PF00282">
    <property type="entry name" value="Pyridoxal_deC"/>
    <property type="match status" value="1"/>
</dbReference>
<dbReference type="Proteomes" id="UP000298030">
    <property type="component" value="Unassembled WGS sequence"/>
</dbReference>
<dbReference type="InterPro" id="IPR015422">
    <property type="entry name" value="PyrdxlP-dep_Trfase_small"/>
</dbReference>
<proteinExistence type="inferred from homology"/>
<dbReference type="Gene3D" id="1.20.1340.10">
    <property type="entry name" value="dopa decarboxylase, N-terminal domain"/>
    <property type="match status" value="1"/>
</dbReference>
<dbReference type="InterPro" id="IPR015424">
    <property type="entry name" value="PyrdxlP-dep_Trfase"/>
</dbReference>
<feature type="modified residue" description="N6-(pyridoxal phosphate)lysine" evidence="6">
    <location>
        <position position="300"/>
    </location>
</feature>
<dbReference type="AlphaFoldDB" id="A0A4Y7TTD0"/>
<dbReference type="EMBL" id="QPFP01000004">
    <property type="protein sequence ID" value="TEB37437.1"/>
    <property type="molecule type" value="Genomic_DNA"/>
</dbReference>
<sequence length="490" mass="54527">MDVEQFRKAGYAAIDRICDYFYSLEKLPVVSKVEPGYLKGLIPAQAPEEGEDFSKVQDDYEKLILPGLTRWQHPSFFAYFPTGCTFEGILADLYSSSVANPGFNWSASPACTELEVITMDWAAKLLGLSPEFYNSSEVGGGVVQTSASDSVLVAVVAARSRYLTAHPETKIEDLVIYSTTQTHSLAKKAAVVLGLGIRSIAVKTEEKFSLRGGELRAALEEDTKLGKKPFIMIATVGSTSSGAVDNIGELGEVLKEHPDVWYHIDAAWAGVALACPEYRESLYLPEINEYATSFCTNFHKWGLVNFDFSAMWVRDRKLLTAALDVTPLYLRTKQGDEGTAIDYRNWHLGLGRKFRSLKLWFVLRSYGVSGFQNHIRKGIEMNNLFVNLLSESKTLELVTEPSLALTVFRVVPPSAEKYTLEEINGLNSQFFKTMSVRDDIMITQTNLNGVICIRFAVGSARTEEVHIRQGYGVIEREGAATVDTWLRART</sequence>
<evidence type="ECO:0000313" key="9">
    <source>
        <dbReference type="Proteomes" id="UP000298030"/>
    </source>
</evidence>
<dbReference type="InterPro" id="IPR015421">
    <property type="entry name" value="PyrdxlP-dep_Trfase_major"/>
</dbReference>
<keyword evidence="9" id="KW-1185">Reference proteome</keyword>
<protein>
    <submittedName>
        <fullName evidence="8">Aromatic-L-amino-acid decarboxylase</fullName>
    </submittedName>
</protein>
<dbReference type="GO" id="GO:0016831">
    <property type="term" value="F:carboxy-lyase activity"/>
    <property type="evidence" value="ECO:0007669"/>
    <property type="project" value="UniProtKB-KW"/>
</dbReference>
<evidence type="ECO:0000313" key="8">
    <source>
        <dbReference type="EMBL" id="TEB37437.1"/>
    </source>
</evidence>
<dbReference type="InterPro" id="IPR002129">
    <property type="entry name" value="PyrdxlP-dep_de-COase"/>
</dbReference>
<keyword evidence="5 7" id="KW-0456">Lyase</keyword>
<reference evidence="8 9" key="1">
    <citation type="journal article" date="2019" name="Nat. Ecol. Evol.">
        <title>Megaphylogeny resolves global patterns of mushroom evolution.</title>
        <authorList>
            <person name="Varga T."/>
            <person name="Krizsan K."/>
            <person name="Foldi C."/>
            <person name="Dima B."/>
            <person name="Sanchez-Garcia M."/>
            <person name="Sanchez-Ramirez S."/>
            <person name="Szollosi G.J."/>
            <person name="Szarkandi J.G."/>
            <person name="Papp V."/>
            <person name="Albert L."/>
            <person name="Andreopoulos W."/>
            <person name="Angelini C."/>
            <person name="Antonin V."/>
            <person name="Barry K.W."/>
            <person name="Bougher N.L."/>
            <person name="Buchanan P."/>
            <person name="Buyck B."/>
            <person name="Bense V."/>
            <person name="Catcheside P."/>
            <person name="Chovatia M."/>
            <person name="Cooper J."/>
            <person name="Damon W."/>
            <person name="Desjardin D."/>
            <person name="Finy P."/>
            <person name="Geml J."/>
            <person name="Haridas S."/>
            <person name="Hughes K."/>
            <person name="Justo A."/>
            <person name="Karasinski D."/>
            <person name="Kautmanova I."/>
            <person name="Kiss B."/>
            <person name="Kocsube S."/>
            <person name="Kotiranta H."/>
            <person name="LaButti K.M."/>
            <person name="Lechner B.E."/>
            <person name="Liimatainen K."/>
            <person name="Lipzen A."/>
            <person name="Lukacs Z."/>
            <person name="Mihaltcheva S."/>
            <person name="Morgado L.N."/>
            <person name="Niskanen T."/>
            <person name="Noordeloos M.E."/>
            <person name="Ohm R.A."/>
            <person name="Ortiz-Santana B."/>
            <person name="Ovrebo C."/>
            <person name="Racz N."/>
            <person name="Riley R."/>
            <person name="Savchenko A."/>
            <person name="Shiryaev A."/>
            <person name="Soop K."/>
            <person name="Spirin V."/>
            <person name="Szebenyi C."/>
            <person name="Tomsovsky M."/>
            <person name="Tulloss R.E."/>
            <person name="Uehling J."/>
            <person name="Grigoriev I.V."/>
            <person name="Vagvolgyi C."/>
            <person name="Papp T."/>
            <person name="Martin F.M."/>
            <person name="Miettinen O."/>
            <person name="Hibbett D.S."/>
            <person name="Nagy L.G."/>
        </authorList>
    </citation>
    <scope>NUCLEOTIDE SEQUENCE [LARGE SCALE GENOMIC DNA]</scope>
    <source>
        <strain evidence="8 9">FP101781</strain>
    </source>
</reference>
<dbReference type="Gene3D" id="3.40.640.10">
    <property type="entry name" value="Type I PLP-dependent aspartate aminotransferase-like (Major domain)"/>
    <property type="match status" value="1"/>
</dbReference>
<organism evidence="8 9">
    <name type="scientific">Coprinellus micaceus</name>
    <name type="common">Glistening ink-cap mushroom</name>
    <name type="synonym">Coprinus micaceus</name>
    <dbReference type="NCBI Taxonomy" id="71717"/>
    <lineage>
        <taxon>Eukaryota</taxon>
        <taxon>Fungi</taxon>
        <taxon>Dikarya</taxon>
        <taxon>Basidiomycota</taxon>
        <taxon>Agaricomycotina</taxon>
        <taxon>Agaricomycetes</taxon>
        <taxon>Agaricomycetidae</taxon>
        <taxon>Agaricales</taxon>
        <taxon>Agaricineae</taxon>
        <taxon>Psathyrellaceae</taxon>
        <taxon>Coprinellus</taxon>
    </lineage>
</organism>
<dbReference type="PANTHER" id="PTHR11999:SF70">
    <property type="entry name" value="MIP05841P"/>
    <property type="match status" value="1"/>
</dbReference>
<dbReference type="OrthoDB" id="639767at2759"/>
<keyword evidence="4 6" id="KW-0663">Pyridoxal phosphate</keyword>
<dbReference type="PANTHER" id="PTHR11999">
    <property type="entry name" value="GROUP II PYRIDOXAL-5-PHOSPHATE DECARBOXYLASE"/>
    <property type="match status" value="1"/>
</dbReference>
<dbReference type="PRINTS" id="PR00800">
    <property type="entry name" value="YHDCRBOXLASE"/>
</dbReference>
<dbReference type="Gene3D" id="3.90.1150.10">
    <property type="entry name" value="Aspartate Aminotransferase, domain 1"/>
    <property type="match status" value="1"/>
</dbReference>
<dbReference type="GO" id="GO:0005737">
    <property type="term" value="C:cytoplasm"/>
    <property type="evidence" value="ECO:0007669"/>
    <property type="project" value="TreeGrafter"/>
</dbReference>
<evidence type="ECO:0000256" key="7">
    <source>
        <dbReference type="RuleBase" id="RU000382"/>
    </source>
</evidence>
<gene>
    <name evidence="8" type="ORF">FA13DRAFT_1752222</name>
</gene>
<dbReference type="GO" id="GO:0019752">
    <property type="term" value="P:carboxylic acid metabolic process"/>
    <property type="evidence" value="ECO:0007669"/>
    <property type="project" value="InterPro"/>
</dbReference>
<evidence type="ECO:0000256" key="1">
    <source>
        <dbReference type="ARBA" id="ARBA00001933"/>
    </source>
</evidence>
<dbReference type="GO" id="GO:0030170">
    <property type="term" value="F:pyridoxal phosphate binding"/>
    <property type="evidence" value="ECO:0007669"/>
    <property type="project" value="InterPro"/>
</dbReference>
<dbReference type="STRING" id="71717.A0A4Y7TTD0"/>
<dbReference type="InterPro" id="IPR010977">
    <property type="entry name" value="Aromatic_deC"/>
</dbReference>
<evidence type="ECO:0000256" key="3">
    <source>
        <dbReference type="ARBA" id="ARBA00022793"/>
    </source>
</evidence>
<accession>A0A4Y7TTD0</accession>
<dbReference type="SUPFAM" id="SSF53383">
    <property type="entry name" value="PLP-dependent transferases"/>
    <property type="match status" value="1"/>
</dbReference>
<keyword evidence="3" id="KW-0210">Decarboxylase</keyword>
<evidence type="ECO:0000256" key="6">
    <source>
        <dbReference type="PIRSR" id="PIRSR602129-50"/>
    </source>
</evidence>
<name>A0A4Y7TTD0_COPMI</name>
<evidence type="ECO:0000256" key="2">
    <source>
        <dbReference type="ARBA" id="ARBA00009533"/>
    </source>
</evidence>
<comment type="similarity">
    <text evidence="2 7">Belongs to the group II decarboxylase family.</text>
</comment>